<dbReference type="GO" id="GO:0055085">
    <property type="term" value="P:transmembrane transport"/>
    <property type="evidence" value="ECO:0007669"/>
    <property type="project" value="InterPro"/>
</dbReference>
<dbReference type="PROSITE" id="PS50928">
    <property type="entry name" value="ABC_TM1"/>
    <property type="match status" value="1"/>
</dbReference>
<keyword evidence="6 7" id="KW-0472">Membrane</keyword>
<dbReference type="InterPro" id="IPR000515">
    <property type="entry name" value="MetI-like"/>
</dbReference>
<dbReference type="CDD" id="cd06261">
    <property type="entry name" value="TM_PBP2"/>
    <property type="match status" value="1"/>
</dbReference>
<protein>
    <submittedName>
        <fullName evidence="9">Carbohydrate ABC transporter membrane protein 1 (CUT1 family)</fullName>
    </submittedName>
</protein>
<dbReference type="InterPro" id="IPR051393">
    <property type="entry name" value="ABC_transporter_permease"/>
</dbReference>
<keyword evidence="3" id="KW-1003">Cell membrane</keyword>
<evidence type="ECO:0000256" key="6">
    <source>
        <dbReference type="ARBA" id="ARBA00023136"/>
    </source>
</evidence>
<feature type="transmembrane region" description="Helical" evidence="7">
    <location>
        <begin position="170"/>
        <end position="194"/>
    </location>
</feature>
<dbReference type="GO" id="GO:0005886">
    <property type="term" value="C:plasma membrane"/>
    <property type="evidence" value="ECO:0007669"/>
    <property type="project" value="UniProtKB-SubCell"/>
</dbReference>
<accession>A0A2T5RGD1</accession>
<dbReference type="PANTHER" id="PTHR30193">
    <property type="entry name" value="ABC TRANSPORTER PERMEASE PROTEIN"/>
    <property type="match status" value="1"/>
</dbReference>
<evidence type="ECO:0000256" key="5">
    <source>
        <dbReference type="ARBA" id="ARBA00022989"/>
    </source>
</evidence>
<sequence length="308" mass="35168">MRSGTYQLLLTFSLEVETIKFKKDKKVIFFFLLPALLFWSIFLFYPILRSFYKTFFFTVHNINPEFIGFGNYIKLFNDPVVWLATKNTFIFMIAAVVFQVGLGILLAIFVDLIKYGKNFFRTTFFFPIVLSAASLGLLFRLLYNYDAGLLNSVLKFFDMDPVLWLDASKALAMVMIPTIWQYVGFYFVIILTALTKIPNALYEVARLEGATTFQRVTKITLPLIIQDIRVTIVLAITGTLKVFDMVWMITAGGPFDSSQVLGTYMYSTVFQRRLFGYGSTIAIFIIVLGVVVTSLTNKFIGDKDVTID</sequence>
<feature type="domain" description="ABC transmembrane type-1" evidence="8">
    <location>
        <begin position="85"/>
        <end position="296"/>
    </location>
</feature>
<comment type="caution">
    <text evidence="9">The sequence shown here is derived from an EMBL/GenBank/DDBJ whole genome shotgun (WGS) entry which is preliminary data.</text>
</comment>
<dbReference type="AlphaFoldDB" id="A0A2T5RGD1"/>
<dbReference type="Proteomes" id="UP000244089">
    <property type="component" value="Unassembled WGS sequence"/>
</dbReference>
<feature type="transmembrane region" description="Helical" evidence="7">
    <location>
        <begin position="124"/>
        <end position="143"/>
    </location>
</feature>
<evidence type="ECO:0000259" key="8">
    <source>
        <dbReference type="PROSITE" id="PS50928"/>
    </source>
</evidence>
<dbReference type="Gene3D" id="1.10.3720.10">
    <property type="entry name" value="MetI-like"/>
    <property type="match status" value="1"/>
</dbReference>
<evidence type="ECO:0000256" key="2">
    <source>
        <dbReference type="ARBA" id="ARBA00022448"/>
    </source>
</evidence>
<keyword evidence="4 7" id="KW-0812">Transmembrane</keyword>
<feature type="transmembrane region" description="Helical" evidence="7">
    <location>
        <begin position="274"/>
        <end position="295"/>
    </location>
</feature>
<feature type="transmembrane region" description="Helical" evidence="7">
    <location>
        <begin position="89"/>
        <end position="112"/>
    </location>
</feature>
<dbReference type="InterPro" id="IPR035906">
    <property type="entry name" value="MetI-like_sf"/>
</dbReference>
<evidence type="ECO:0000313" key="10">
    <source>
        <dbReference type="Proteomes" id="UP000244089"/>
    </source>
</evidence>
<evidence type="ECO:0000256" key="1">
    <source>
        <dbReference type="ARBA" id="ARBA00004651"/>
    </source>
</evidence>
<evidence type="ECO:0000256" key="3">
    <source>
        <dbReference type="ARBA" id="ARBA00022475"/>
    </source>
</evidence>
<reference evidence="9 10" key="1">
    <citation type="submission" date="2018-04" db="EMBL/GenBank/DDBJ databases">
        <title>Subsurface microbial communities from deep shales in Ohio and West Virginia, USA.</title>
        <authorList>
            <person name="Wrighton K."/>
        </authorList>
    </citation>
    <scope>NUCLEOTIDE SEQUENCE [LARGE SCALE GENOMIC DNA]</scope>
    <source>
        <strain evidence="9 10">WC1</strain>
    </source>
</reference>
<dbReference type="EMBL" id="QAXS01000038">
    <property type="protein sequence ID" value="PTV93619.1"/>
    <property type="molecule type" value="Genomic_DNA"/>
</dbReference>
<dbReference type="SUPFAM" id="SSF161098">
    <property type="entry name" value="MetI-like"/>
    <property type="match status" value="1"/>
</dbReference>
<name>A0A2T5RGD1_9FIRM</name>
<comment type="subcellular location">
    <subcellularLocation>
        <location evidence="1">Cell membrane</location>
        <topology evidence="1">Multi-pass membrane protein</topology>
    </subcellularLocation>
</comment>
<feature type="transmembrane region" description="Helical" evidence="7">
    <location>
        <begin position="27"/>
        <end position="48"/>
    </location>
</feature>
<keyword evidence="5 7" id="KW-1133">Transmembrane helix</keyword>
<evidence type="ECO:0000313" key="9">
    <source>
        <dbReference type="EMBL" id="PTV93619.1"/>
    </source>
</evidence>
<gene>
    <name evidence="9" type="ORF">C8C76_1389</name>
</gene>
<organism evidence="9 10">
    <name type="scientific">Halanaerobium saccharolyticum</name>
    <dbReference type="NCBI Taxonomy" id="43595"/>
    <lineage>
        <taxon>Bacteria</taxon>
        <taxon>Bacillati</taxon>
        <taxon>Bacillota</taxon>
        <taxon>Clostridia</taxon>
        <taxon>Halanaerobiales</taxon>
        <taxon>Halanaerobiaceae</taxon>
        <taxon>Halanaerobium</taxon>
    </lineage>
</organism>
<evidence type="ECO:0000256" key="4">
    <source>
        <dbReference type="ARBA" id="ARBA00022692"/>
    </source>
</evidence>
<dbReference type="PANTHER" id="PTHR30193:SF37">
    <property type="entry name" value="INNER MEMBRANE ABC TRANSPORTER PERMEASE PROTEIN YCJO"/>
    <property type="match status" value="1"/>
</dbReference>
<proteinExistence type="predicted"/>
<keyword evidence="2" id="KW-0813">Transport</keyword>
<evidence type="ECO:0000256" key="7">
    <source>
        <dbReference type="SAM" id="Phobius"/>
    </source>
</evidence>